<gene>
    <name evidence="1" type="primary">VPS41</name>
    <name evidence="1" type="ORF">LOY88_005473</name>
</gene>
<sequence>MGSDNPRLPEQKAAPDPNLTPTRGRSELNDSQISQEEEEYDEERNSQSESEDEGEDEEPRLKYAPLTKSIAPLYRKGDATSSFLVAGDNMVVGTHNGNIHIFDALTLERIRIYRAHSASVTSVSISPFPPPPSRPIVKSTSPADSSSRLSVDLSKSPEGARQTTIQNTASNAIYIATSSIDGNVCISSLVDPKDVLLRNFGRPVQAVALSPEYKSDKSYISGGLAGNLILTVGGRAGTSTDSTIMTGVTSTSPTGWLGVLNFGGGNGKDTILHSGEGSISTIKWSLSGKYVVWANEEGIKIMRSNLHLDHSQSEFAWKRMSHVDRPRSPEWDEMVSVWKARAEWVDEDNDAAGSQESETMPQTRRVRLYEKEKLIVGWGGTVWIINVFPVRRGKDAREKAIGSAEVVTILRTDCIISGVSLYTPNVLLVLSYLIPEDNNKGESKRKQAGPARGVRHRQNGLEPELRLINVETKEELSADTLAVRRYESLSASDYHLGVLSPSKFPHAPVRRGAFETIGTGILDATLYPTRLFSSANSIRSTDSGDKKSGLKPASLIGVPGTMLGEPDLDSKELAVLASDGIKIFIHSPYDCVAATKRDVKDRLSWLKEHKKYEEAWELLAKHPEAASLAFYEGDSALTTPKQPERNLTELFVDGNLPEQNDTAKNPQVQRERQQIGESWLEQLVNDQNWEKAGDVCGKVLDSTLKWEHWIWIFAKSDRFDEIVSHVPIDIYPPLPSLIYEVILGHYVSRDRSRFKELLDLWLTNLFDVDSIVAAINDQLKITSSEDQENDWRLLTECLAKLLLAGGRYREALRCYVRLHDAETAMTLIRDHHLLDAVADDIPGLILIRVPKEKMKSSSLPELEEATSEPIKLLVREAVNGIVRPDTVISQLQASGLHLFLYFYVRALWKGDSLSPTDKPAAPMRGHHRTGAAEKLAADEGRLLIDAFADTAVELFADYDRPLLMEFLKSNTSYSYNAACSICESRHFTPELIYLFSKTGQTKRALHLILSDLKDISHAISFAKSQDDPDLWDDLLSYSMDKPEYIRRLLVEAGTAIDPIKLVRRIPSGLEIQGLREGLTRMIREHDIQASISHGVAKVLVGEVSIRMDMLRKGQRRGIRFDILHESDHVRKMPQPTQRQEGDETRGDIEPLERKRDCPPGCCAGCQEMFVEQEKEPLVGFACGHVYHISHIHPNTSRPPSREEDVSTLKHSNPTSYEDSSPLFSRTVGVKVTNARLLREKIGDGCQICALKRVTDDQ</sequence>
<accession>A0ACB8UST4</accession>
<proteinExistence type="predicted"/>
<protein>
    <submittedName>
        <fullName evidence="1">Vacuolar protein sorting-associated protein 41</fullName>
    </submittedName>
</protein>
<reference evidence="1" key="1">
    <citation type="journal article" date="2022" name="bioRxiv">
        <title>Population genetic analysis of Ophidiomyces ophidiicola, the causative agent of snake fungal disease, indicates recent introductions to the USA.</title>
        <authorList>
            <person name="Ladner J.T."/>
            <person name="Palmer J.M."/>
            <person name="Ettinger C.L."/>
            <person name="Stajich J.E."/>
            <person name="Farrell T.M."/>
            <person name="Glorioso B.M."/>
            <person name="Lawson B."/>
            <person name="Price S.J."/>
            <person name="Stengle A.G."/>
            <person name="Grear D.A."/>
            <person name="Lorch J.M."/>
        </authorList>
    </citation>
    <scope>NUCLEOTIDE SEQUENCE</scope>
    <source>
        <strain evidence="1">NWHC 24266-5</strain>
    </source>
</reference>
<dbReference type="EMBL" id="JALBCA010000097">
    <property type="protein sequence ID" value="KAI2383171.1"/>
    <property type="molecule type" value="Genomic_DNA"/>
</dbReference>
<comment type="caution">
    <text evidence="1">The sequence shown here is derived from an EMBL/GenBank/DDBJ whole genome shotgun (WGS) entry which is preliminary data.</text>
</comment>
<organism evidence="1">
    <name type="scientific">Ophidiomyces ophidiicola</name>
    <dbReference type="NCBI Taxonomy" id="1387563"/>
    <lineage>
        <taxon>Eukaryota</taxon>
        <taxon>Fungi</taxon>
        <taxon>Dikarya</taxon>
        <taxon>Ascomycota</taxon>
        <taxon>Pezizomycotina</taxon>
        <taxon>Eurotiomycetes</taxon>
        <taxon>Eurotiomycetidae</taxon>
        <taxon>Onygenales</taxon>
        <taxon>Onygenaceae</taxon>
        <taxon>Ophidiomyces</taxon>
    </lineage>
</organism>
<evidence type="ECO:0000313" key="1">
    <source>
        <dbReference type="EMBL" id="KAI2383171.1"/>
    </source>
</evidence>
<name>A0ACB8UST4_9EURO</name>